<dbReference type="Proteomes" id="UP000315983">
    <property type="component" value="Unassembled WGS sequence"/>
</dbReference>
<evidence type="ECO:0000313" key="4">
    <source>
        <dbReference type="EMBL" id="TQL35630.1"/>
    </source>
</evidence>
<dbReference type="Proteomes" id="UP000677457">
    <property type="component" value="Unassembled WGS sequence"/>
</dbReference>
<evidence type="ECO:0000313" key="3">
    <source>
        <dbReference type="EMBL" id="GIM81775.1"/>
    </source>
</evidence>
<keyword evidence="2" id="KW-0812">Transmembrane</keyword>
<comment type="caution">
    <text evidence="4">The sequence shown here is derived from an EMBL/GenBank/DDBJ whole genome shotgun (WGS) entry which is preliminary data.</text>
</comment>
<accession>A0A542XIM9</accession>
<reference evidence="4 5" key="1">
    <citation type="submission" date="2019-06" db="EMBL/GenBank/DDBJ databases">
        <title>Sequencing the genomes of 1000 actinobacteria strains.</title>
        <authorList>
            <person name="Klenk H.-P."/>
        </authorList>
    </citation>
    <scope>NUCLEOTIDE SEQUENCE [LARGE SCALE GENOMIC DNA]</scope>
    <source>
        <strain evidence="4 5">DSM 44819</strain>
    </source>
</reference>
<protein>
    <submittedName>
        <fullName evidence="4">Uncharacterized protein</fullName>
    </submittedName>
</protein>
<dbReference type="InterPro" id="IPR006311">
    <property type="entry name" value="TAT_signal"/>
</dbReference>
<reference evidence="3 6" key="2">
    <citation type="submission" date="2021-03" db="EMBL/GenBank/DDBJ databases">
        <title>Whole genome shotgun sequence of Salinispora arenicola NBRC 105043.</title>
        <authorList>
            <person name="Komaki H."/>
            <person name="Tamura T."/>
        </authorList>
    </citation>
    <scope>NUCLEOTIDE SEQUENCE [LARGE SCALE GENOMIC DNA]</scope>
    <source>
        <strain evidence="3 6">NBRC 105043</strain>
    </source>
</reference>
<feature type="region of interest" description="Disordered" evidence="1">
    <location>
        <begin position="1"/>
        <end position="29"/>
    </location>
</feature>
<dbReference type="GeneID" id="93770032"/>
<keyword evidence="2" id="KW-0472">Membrane</keyword>
<dbReference type="EMBL" id="VFOL01000001">
    <property type="protein sequence ID" value="TQL35630.1"/>
    <property type="molecule type" value="Genomic_DNA"/>
</dbReference>
<organism evidence="4 5">
    <name type="scientific">Salinispora arenicola</name>
    <dbReference type="NCBI Taxonomy" id="168697"/>
    <lineage>
        <taxon>Bacteria</taxon>
        <taxon>Bacillati</taxon>
        <taxon>Actinomycetota</taxon>
        <taxon>Actinomycetes</taxon>
        <taxon>Micromonosporales</taxon>
        <taxon>Micromonosporaceae</taxon>
        <taxon>Salinispora</taxon>
    </lineage>
</organism>
<dbReference type="EMBL" id="BOQM01000002">
    <property type="protein sequence ID" value="GIM81775.1"/>
    <property type="molecule type" value="Genomic_DNA"/>
</dbReference>
<gene>
    <name evidence="4" type="ORF">FB564_0693</name>
    <name evidence="3" type="ORF">Sar04_03890</name>
</gene>
<evidence type="ECO:0000256" key="1">
    <source>
        <dbReference type="SAM" id="MobiDB-lite"/>
    </source>
</evidence>
<feature type="transmembrane region" description="Helical" evidence="2">
    <location>
        <begin position="36"/>
        <end position="56"/>
    </location>
</feature>
<dbReference type="PROSITE" id="PS51318">
    <property type="entry name" value="TAT"/>
    <property type="match status" value="1"/>
</dbReference>
<feature type="compositionally biased region" description="Low complexity" evidence="1">
    <location>
        <begin position="11"/>
        <end position="22"/>
    </location>
</feature>
<evidence type="ECO:0000313" key="5">
    <source>
        <dbReference type="Proteomes" id="UP000315983"/>
    </source>
</evidence>
<sequence>MSLLSQKIPDADSAPPAATPSPIGERLQRAKASRRTVFRAAMGAGMAVGVSAIGVLPGARRASAGWYSTYSTHTSCSASGFSGSNCVGGSISTSNCNGRGYHRDDSLTFGCDYYDYSIKYTTCNGKNAWVWNGSGGYFRCSDGWTYYNSCGSTGGFLSICKAWL</sequence>
<evidence type="ECO:0000313" key="6">
    <source>
        <dbReference type="Proteomes" id="UP000677457"/>
    </source>
</evidence>
<keyword evidence="2" id="KW-1133">Transmembrane helix</keyword>
<evidence type="ECO:0000256" key="2">
    <source>
        <dbReference type="SAM" id="Phobius"/>
    </source>
</evidence>
<keyword evidence="6" id="KW-1185">Reference proteome</keyword>
<dbReference type="RefSeq" id="WP_230514331.1">
    <property type="nucleotide sequence ID" value="NZ_BOQM01000002.1"/>
</dbReference>
<name>A0A542XIM9_SALAC</name>
<dbReference type="AlphaFoldDB" id="A0A542XIM9"/>
<proteinExistence type="predicted"/>